<dbReference type="InterPro" id="IPR014756">
    <property type="entry name" value="Ig_E-set"/>
</dbReference>
<proteinExistence type="predicted"/>
<dbReference type="Pfam" id="PF01833">
    <property type="entry name" value="TIG"/>
    <property type="match status" value="2"/>
</dbReference>
<protein>
    <recommendedName>
        <fullName evidence="5">IPT/TIG domain-containing protein</fullName>
    </recommendedName>
</protein>
<keyword evidence="4" id="KW-1185">Reference proteome</keyword>
<dbReference type="SUPFAM" id="SSF81296">
    <property type="entry name" value="E set domains"/>
    <property type="match status" value="2"/>
</dbReference>
<dbReference type="Proteomes" id="UP000215441">
    <property type="component" value="Unassembled WGS sequence"/>
</dbReference>
<evidence type="ECO:0000259" key="2">
    <source>
        <dbReference type="Pfam" id="PF18203"/>
    </source>
</evidence>
<comment type="caution">
    <text evidence="3">The sequence shown here is derived from an EMBL/GenBank/DDBJ whole genome shotgun (WGS) entry which is preliminary data.</text>
</comment>
<evidence type="ECO:0000313" key="3">
    <source>
        <dbReference type="EMBL" id="OYD48145.1"/>
    </source>
</evidence>
<dbReference type="AlphaFoldDB" id="A0A235EI80"/>
<evidence type="ECO:0008006" key="5">
    <source>
        <dbReference type="Google" id="ProtNLM"/>
    </source>
</evidence>
<organism evidence="3 4">
    <name type="scientific">Acidovorax kalamii</name>
    <dbReference type="NCBI Taxonomy" id="2004485"/>
    <lineage>
        <taxon>Bacteria</taxon>
        <taxon>Pseudomonadati</taxon>
        <taxon>Pseudomonadota</taxon>
        <taxon>Betaproteobacteria</taxon>
        <taxon>Burkholderiales</taxon>
        <taxon>Comamonadaceae</taxon>
        <taxon>Acidovorax</taxon>
    </lineage>
</organism>
<dbReference type="CDD" id="cd00102">
    <property type="entry name" value="IPT"/>
    <property type="match status" value="2"/>
</dbReference>
<dbReference type="InterPro" id="IPR013783">
    <property type="entry name" value="Ig-like_fold"/>
</dbReference>
<dbReference type="EMBL" id="NOIG01000013">
    <property type="protein sequence ID" value="OYD48145.1"/>
    <property type="molecule type" value="Genomic_DNA"/>
</dbReference>
<dbReference type="InterPro" id="IPR026442">
    <property type="entry name" value="IPTL_CTERM"/>
</dbReference>
<evidence type="ECO:0000259" key="1">
    <source>
        <dbReference type="Pfam" id="PF01833"/>
    </source>
</evidence>
<sequence>MAKRRRPSHKKHMASFFRPRILLLVALASVGAVRAEVLFDNLGTGDNVGYTVQVPMRWANRVPVGPAPARITQVALDMVNAHNPDTPFTMEVCGSAPGDGAPANDCQPFTATAMAPSPGPTTFTGSYTARASSQVWVIFADPNGPAGRGYRQVNRSSTGGHLCRDYMGWRCYPQSWVMQLQGTLLPIASSASPATGLFNGGLTVSIEGARLTGATAVAFGGTPAASFRVDSDTRITAVTPAHAVGPVAIEVTTPDGTATLDAGFAFVAPVDGACGNAQGQPTSAAPSANLCSAGQASSVLLPPGDRTIYRWTCAGLYGGTTSPQCTAPSLLPFITHANPASAGSNGGDQVRLTGHAFSGATAVTFGGVAAARFTVDSATQITATTPAHAAGAATVEVITPHGTAQHMGFGFIQSVNGTCGAAAGRPSITTPSTDFCGAGSASTVQSAAGGYTWTCAGTHGGSDSGLCSAPWAAVGTGKGSVQVAGSGGWQVQSAAFGASLPAPLPAGARSDFAPLALTLAGGTPGASANVTVRYTQPVPPGAVYLKYGASPEGLGCTGAAACAAAHWYALPGAAIAPDGLSVTFTLTDGGAGDSDGNADGQITDPGLPALLAAAPTGAQAIPALGPWALVLLSLLAAGTASRRLRESLLN</sequence>
<accession>A0A235EI80</accession>
<dbReference type="InterPro" id="IPR053784">
    <property type="entry name" value="Choice_anch_U_dom"/>
</dbReference>
<reference evidence="3 4" key="1">
    <citation type="submission" date="2017-07" db="EMBL/GenBank/DDBJ databases">
        <title>Acidovorax KNDSW TSA 6 genome sequence and assembly.</title>
        <authorList>
            <person name="Mayilraj S."/>
        </authorList>
    </citation>
    <scope>NUCLEOTIDE SEQUENCE [LARGE SCALE GENOMIC DNA]</scope>
    <source>
        <strain evidence="3 4">KNDSW-TSA6</strain>
    </source>
</reference>
<dbReference type="Pfam" id="PF18203">
    <property type="entry name" value="IPTL-CTERM"/>
    <property type="match status" value="1"/>
</dbReference>
<evidence type="ECO:0000313" key="4">
    <source>
        <dbReference type="Proteomes" id="UP000215441"/>
    </source>
</evidence>
<feature type="domain" description="IPT/TIG" evidence="1">
    <location>
        <begin position="332"/>
        <end position="399"/>
    </location>
</feature>
<name>A0A235EI80_9BURK</name>
<dbReference type="OrthoDB" id="8801088at2"/>
<gene>
    <name evidence="3" type="ORF">CBY09_21640</name>
</gene>
<dbReference type="InterPro" id="IPR002909">
    <property type="entry name" value="IPT_dom"/>
</dbReference>
<dbReference type="Gene3D" id="2.60.40.10">
    <property type="entry name" value="Immunoglobulins"/>
    <property type="match status" value="2"/>
</dbReference>
<feature type="domain" description="IPT/TIG" evidence="1">
    <location>
        <begin position="186"/>
        <end position="259"/>
    </location>
</feature>
<dbReference type="NCBIfam" id="TIGR04174">
    <property type="entry name" value="IPTL_CTERM"/>
    <property type="match status" value="1"/>
</dbReference>
<dbReference type="NCBIfam" id="NF041766">
    <property type="entry name" value="choice_anch_U"/>
    <property type="match status" value="1"/>
</dbReference>
<feature type="domain" description="IPTL-CTERM protein sorting" evidence="2">
    <location>
        <begin position="619"/>
        <end position="645"/>
    </location>
</feature>